<dbReference type="InterPro" id="IPR013783">
    <property type="entry name" value="Ig-like_fold"/>
</dbReference>
<dbReference type="InterPro" id="IPR013106">
    <property type="entry name" value="Ig_V-set"/>
</dbReference>
<dbReference type="Gene3D" id="2.60.40.10">
    <property type="entry name" value="Immunoglobulins"/>
    <property type="match status" value="1"/>
</dbReference>
<dbReference type="AlphaFoldDB" id="A0A8C2RKD4"/>
<dbReference type="InterPro" id="IPR050150">
    <property type="entry name" value="IgV_Light_Chain"/>
</dbReference>
<feature type="domain" description="Ig-like" evidence="1">
    <location>
        <begin position="88"/>
        <end position="189"/>
    </location>
</feature>
<dbReference type="SUPFAM" id="SSF48726">
    <property type="entry name" value="Immunoglobulin"/>
    <property type="match status" value="1"/>
</dbReference>
<dbReference type="PROSITE" id="PS50835">
    <property type="entry name" value="IG_LIKE"/>
    <property type="match status" value="1"/>
</dbReference>
<dbReference type="FunFam" id="2.60.40.10:FF:001336">
    <property type="entry name" value="V-set pre-B cell surrogate light chain 3"/>
    <property type="match status" value="1"/>
</dbReference>
<evidence type="ECO:0000259" key="1">
    <source>
        <dbReference type="PROSITE" id="PS50835"/>
    </source>
</evidence>
<accession>A0A8C2RKD4</accession>
<dbReference type="SMART" id="SM00406">
    <property type="entry name" value="IGv"/>
    <property type="match status" value="1"/>
</dbReference>
<sequence>DEDGQQGDPEATSPPSEFWTLSCTWLLGKTGLKGRPLCGPHNADSAALALSFWEQILLGSLTQALWGRGRREGAQARPECVCLSASLPALAKPEALLVFPGQVAQLSCTISPHYAIVGDLGVSWYQQRAGSAPRLLLYYRSEEDQHRAPGTPDRFSAAADAAHNTCVLTISPVQPEDDADYYCFVGELF</sequence>
<dbReference type="PANTHER" id="PTHR23267">
    <property type="entry name" value="IMMUNOGLOBULIN LIGHT CHAIN"/>
    <property type="match status" value="1"/>
</dbReference>
<proteinExistence type="predicted"/>
<name>A0A8C2RKD4_CAPHI</name>
<organism evidence="2">
    <name type="scientific">Capra hircus</name>
    <name type="common">Goat</name>
    <dbReference type="NCBI Taxonomy" id="9925"/>
    <lineage>
        <taxon>Eukaryota</taxon>
        <taxon>Metazoa</taxon>
        <taxon>Chordata</taxon>
        <taxon>Craniata</taxon>
        <taxon>Vertebrata</taxon>
        <taxon>Euteleostomi</taxon>
        <taxon>Mammalia</taxon>
        <taxon>Eutheria</taxon>
        <taxon>Laurasiatheria</taxon>
        <taxon>Artiodactyla</taxon>
        <taxon>Ruminantia</taxon>
        <taxon>Pecora</taxon>
        <taxon>Bovidae</taxon>
        <taxon>Caprinae</taxon>
        <taxon>Capra</taxon>
    </lineage>
</organism>
<reference evidence="2" key="1">
    <citation type="submission" date="2019-03" db="EMBL/GenBank/DDBJ databases">
        <title>Genome sequencing and reference-guided assembly of Black Bengal Goat (Capra hircus).</title>
        <authorList>
            <person name="Siddiki A.Z."/>
            <person name="Baten A."/>
            <person name="Billah M."/>
            <person name="Alam M.A.U."/>
            <person name="Shawrob K.S.M."/>
            <person name="Saha S."/>
            <person name="Chowdhury M."/>
            <person name="Rahman A.H."/>
            <person name="Stear M."/>
            <person name="Miah G."/>
            <person name="Das G.B."/>
            <person name="Hossain M.M."/>
            <person name="Kumkum M."/>
            <person name="Islam M.S."/>
            <person name="Mollah A.M."/>
            <person name="Ahsan A."/>
            <person name="Tusar F."/>
            <person name="Khan M.K.I."/>
        </authorList>
    </citation>
    <scope>NUCLEOTIDE SEQUENCE [LARGE SCALE GENOMIC DNA]</scope>
</reference>
<dbReference type="Pfam" id="PF07686">
    <property type="entry name" value="V-set"/>
    <property type="match status" value="1"/>
</dbReference>
<dbReference type="InterPro" id="IPR036179">
    <property type="entry name" value="Ig-like_dom_sf"/>
</dbReference>
<reference evidence="2" key="2">
    <citation type="submission" date="2025-08" db="UniProtKB">
        <authorList>
            <consortium name="Ensembl"/>
        </authorList>
    </citation>
    <scope>IDENTIFICATION</scope>
</reference>
<evidence type="ECO:0000313" key="2">
    <source>
        <dbReference type="Ensembl" id="ENSCHIP00010029365.1"/>
    </source>
</evidence>
<protein>
    <recommendedName>
        <fullName evidence="1">Ig-like domain-containing protein</fullName>
    </recommendedName>
</protein>
<dbReference type="InterPro" id="IPR007110">
    <property type="entry name" value="Ig-like_dom"/>
</dbReference>
<dbReference type="Ensembl" id="ENSCHIT00010041400.1">
    <property type="protein sequence ID" value="ENSCHIP00010029365.1"/>
    <property type="gene ID" value="ENSCHIG00010021838.1"/>
</dbReference>